<sequence length="501" mass="52083">MPAQLTTRAQVNGYRFLLRRLDHALVRRDVRMLHDPMRSQSRSLLVGAVLGLIAVAGCAILAFLRPQGSIGDAHIVMGKDSGALYVVVPDGDGNNPDKTKATLHPVLNLASARLITGSSESPRSVKDSKLGSMPRGPLLGIPGAPGALPASGQGGRSDWTLCDAVALSSTGSAAGATSATMTVLAGRPRLDDRMHATQPGEALLAKRGDKTYLIYDGKRAVIDPRNTVMARSLDMSARPRPVTTGLLDAAREVAPLTAPQIPQAGQPGPGKLSGVPVGGVVSVVSVVDPEHPSMYVVLSDGVQPVSSFAAQVIRNADSHGMSEIKRIPPDLLDGVPMVNSLPVDQFPEQAPKILSAEDAPVACLSWSKPTGPGASADGPADRATVTVLAGNRLPLPDSAKPVVMASGGARDHVEAVYVPPATGEFVQVTGIEPGSPRRDGLFFVADNGIRYGIPDKETAAQLGLEKTPRLAPWAVVGQLVPGPTLNKTDALVSHDTLPQNG</sequence>
<evidence type="ECO:0000256" key="4">
    <source>
        <dbReference type="ARBA" id="ARBA00022692"/>
    </source>
</evidence>
<keyword evidence="8 10" id="KW-1133">Transmembrane helix</keyword>
<evidence type="ECO:0000256" key="5">
    <source>
        <dbReference type="ARBA" id="ARBA00022741"/>
    </source>
</evidence>
<comment type="similarity">
    <text evidence="2">Belongs to the EccB family.</text>
</comment>
<comment type="subcellular location">
    <subcellularLocation>
        <location evidence="1">Cell membrane</location>
        <topology evidence="1">Single-pass membrane protein</topology>
    </subcellularLocation>
</comment>
<dbReference type="PANTHER" id="PTHR40765:SF2">
    <property type="entry name" value="ESX-2 SECRETION SYSTEM ATPASE ECCB2"/>
    <property type="match status" value="1"/>
</dbReference>
<dbReference type="GO" id="GO:0005576">
    <property type="term" value="C:extracellular region"/>
    <property type="evidence" value="ECO:0007669"/>
    <property type="project" value="TreeGrafter"/>
</dbReference>
<dbReference type="Proteomes" id="UP000540412">
    <property type="component" value="Unassembled WGS sequence"/>
</dbReference>
<evidence type="ECO:0000256" key="10">
    <source>
        <dbReference type="SAM" id="Phobius"/>
    </source>
</evidence>
<comment type="caution">
    <text evidence="11">The sequence shown here is derived from an EMBL/GenBank/DDBJ whole genome shotgun (WGS) entry which is preliminary data.</text>
</comment>
<gene>
    <name evidence="11" type="ORF">BJY24_001709</name>
</gene>
<dbReference type="NCBIfam" id="TIGR03919">
    <property type="entry name" value="T7SS_EccB"/>
    <property type="match status" value="1"/>
</dbReference>
<keyword evidence="6" id="KW-0378">Hydrolase</keyword>
<dbReference type="PANTHER" id="PTHR40765">
    <property type="entry name" value="ESX-2 SECRETION SYSTEM ATPASE ECCB2"/>
    <property type="match status" value="1"/>
</dbReference>
<reference evidence="11 12" key="1">
    <citation type="submission" date="2020-08" db="EMBL/GenBank/DDBJ databases">
        <title>Sequencing the genomes of 1000 actinobacteria strains.</title>
        <authorList>
            <person name="Klenk H.-P."/>
        </authorList>
    </citation>
    <scope>NUCLEOTIDE SEQUENCE [LARGE SCALE GENOMIC DNA]</scope>
    <source>
        <strain evidence="11 12">DSM 43582</strain>
    </source>
</reference>
<dbReference type="Gene3D" id="2.40.50.910">
    <property type="entry name" value="Type VII secretion system EccB, repeat 3 domain"/>
    <property type="match status" value="1"/>
</dbReference>
<dbReference type="EMBL" id="JACHIT010000001">
    <property type="protein sequence ID" value="MBB5912842.1"/>
    <property type="molecule type" value="Genomic_DNA"/>
</dbReference>
<keyword evidence="4 10" id="KW-0812">Transmembrane</keyword>
<dbReference type="Pfam" id="PF05108">
    <property type="entry name" value="T7SS_ESX1_EccB"/>
    <property type="match status" value="1"/>
</dbReference>
<dbReference type="Gene3D" id="3.30.2390.20">
    <property type="entry name" value="Type VII secretion system EccB, repeat 1 domain"/>
    <property type="match status" value="1"/>
</dbReference>
<keyword evidence="12" id="KW-1185">Reference proteome</keyword>
<name>A0A7W9UH77_9NOCA</name>
<dbReference type="GO" id="GO:0005524">
    <property type="term" value="F:ATP binding"/>
    <property type="evidence" value="ECO:0007669"/>
    <property type="project" value="UniProtKB-KW"/>
</dbReference>
<dbReference type="InterPro" id="IPR007795">
    <property type="entry name" value="T7SS_EccB"/>
</dbReference>
<evidence type="ECO:0000256" key="3">
    <source>
        <dbReference type="ARBA" id="ARBA00022475"/>
    </source>
</evidence>
<evidence type="ECO:0000256" key="7">
    <source>
        <dbReference type="ARBA" id="ARBA00022840"/>
    </source>
</evidence>
<evidence type="ECO:0000256" key="6">
    <source>
        <dbReference type="ARBA" id="ARBA00022801"/>
    </source>
</evidence>
<evidence type="ECO:0000256" key="1">
    <source>
        <dbReference type="ARBA" id="ARBA00004162"/>
    </source>
</evidence>
<organism evidence="11 12">
    <name type="scientific">Nocardia transvalensis</name>
    <dbReference type="NCBI Taxonomy" id="37333"/>
    <lineage>
        <taxon>Bacteria</taxon>
        <taxon>Bacillati</taxon>
        <taxon>Actinomycetota</taxon>
        <taxon>Actinomycetes</taxon>
        <taxon>Mycobacteriales</taxon>
        <taxon>Nocardiaceae</taxon>
        <taxon>Nocardia</taxon>
    </lineage>
</organism>
<dbReference type="AlphaFoldDB" id="A0A7W9UH77"/>
<dbReference type="GO" id="GO:0016787">
    <property type="term" value="F:hydrolase activity"/>
    <property type="evidence" value="ECO:0007669"/>
    <property type="project" value="UniProtKB-KW"/>
</dbReference>
<proteinExistence type="inferred from homology"/>
<evidence type="ECO:0000256" key="2">
    <source>
        <dbReference type="ARBA" id="ARBA00008149"/>
    </source>
</evidence>
<dbReference type="InterPro" id="IPR044857">
    <property type="entry name" value="T7SS_EccB_R1"/>
</dbReference>
<dbReference type="GO" id="GO:0005886">
    <property type="term" value="C:plasma membrane"/>
    <property type="evidence" value="ECO:0007669"/>
    <property type="project" value="UniProtKB-SubCell"/>
</dbReference>
<keyword evidence="7" id="KW-0067">ATP-binding</keyword>
<evidence type="ECO:0000256" key="8">
    <source>
        <dbReference type="ARBA" id="ARBA00022989"/>
    </source>
</evidence>
<dbReference type="RefSeq" id="WP_040745858.1">
    <property type="nucleotide sequence ID" value="NZ_JACHIT010000001.1"/>
</dbReference>
<keyword evidence="9 10" id="KW-0472">Membrane</keyword>
<evidence type="ECO:0000313" key="11">
    <source>
        <dbReference type="EMBL" id="MBB5912842.1"/>
    </source>
</evidence>
<dbReference type="InterPro" id="IPR042485">
    <property type="entry name" value="T7SS_EccB_R3"/>
</dbReference>
<evidence type="ECO:0000313" key="12">
    <source>
        <dbReference type="Proteomes" id="UP000540412"/>
    </source>
</evidence>
<feature type="transmembrane region" description="Helical" evidence="10">
    <location>
        <begin position="44"/>
        <end position="64"/>
    </location>
</feature>
<accession>A0A7W9UH77</accession>
<protein>
    <submittedName>
        <fullName evidence="11">Type VII secretion protein EccB</fullName>
    </submittedName>
</protein>
<keyword evidence="3" id="KW-1003">Cell membrane</keyword>
<evidence type="ECO:0000256" key="9">
    <source>
        <dbReference type="ARBA" id="ARBA00023136"/>
    </source>
</evidence>
<keyword evidence="5" id="KW-0547">Nucleotide-binding</keyword>